<evidence type="ECO:0000313" key="2">
    <source>
        <dbReference type="Proteomes" id="UP000812013"/>
    </source>
</evidence>
<protein>
    <submittedName>
        <fullName evidence="1">Uncharacterized protein</fullName>
    </submittedName>
</protein>
<organism evidence="1 2">
    <name type="scientific">Streptomyces bambusae</name>
    <dbReference type="NCBI Taxonomy" id="1550616"/>
    <lineage>
        <taxon>Bacteria</taxon>
        <taxon>Bacillati</taxon>
        <taxon>Actinomycetota</taxon>
        <taxon>Actinomycetes</taxon>
        <taxon>Kitasatosporales</taxon>
        <taxon>Streptomycetaceae</taxon>
        <taxon>Streptomyces</taxon>
    </lineage>
</organism>
<dbReference type="Proteomes" id="UP000812013">
    <property type="component" value="Unassembled WGS sequence"/>
</dbReference>
<name>A0ABS6Z7F9_9ACTN</name>
<keyword evidence="2" id="KW-1185">Reference proteome</keyword>
<comment type="caution">
    <text evidence="1">The sequence shown here is derived from an EMBL/GenBank/DDBJ whole genome shotgun (WGS) entry which is preliminary data.</text>
</comment>
<reference evidence="1 2" key="1">
    <citation type="submission" date="2019-12" db="EMBL/GenBank/DDBJ databases">
        <title>Genome sequence of Streptomyces bambusae.</title>
        <authorList>
            <person name="Bansal K."/>
            <person name="Choksket S."/>
            <person name="Korpole S."/>
            <person name="Patil P.B."/>
        </authorList>
    </citation>
    <scope>NUCLEOTIDE SEQUENCE [LARGE SCALE GENOMIC DNA]</scope>
    <source>
        <strain evidence="1 2">SK60</strain>
    </source>
</reference>
<gene>
    <name evidence="1" type="ORF">GPJ59_17865</name>
</gene>
<evidence type="ECO:0000313" key="1">
    <source>
        <dbReference type="EMBL" id="MBW5483701.1"/>
    </source>
</evidence>
<sequence length="85" mass="9452">MSVGEDIDFVYLTDVDTPPSARPSAQAVLHAFLERKYPFPSRFEARPNRQTMIGPRLTVERTATDRLERLGDTASAASASPFLLK</sequence>
<proteinExistence type="predicted"/>
<accession>A0ABS6Z7F9</accession>
<dbReference type="EMBL" id="WTFF01000118">
    <property type="protein sequence ID" value="MBW5483701.1"/>
    <property type="molecule type" value="Genomic_DNA"/>
</dbReference>
<dbReference type="RefSeq" id="WP_219668187.1">
    <property type="nucleotide sequence ID" value="NZ_WTFF01000118.1"/>
</dbReference>